<protein>
    <submittedName>
        <fullName evidence="1">Uncharacterized protein</fullName>
    </submittedName>
</protein>
<proteinExistence type="predicted"/>
<sequence>MAGCQFDVVIAQQHPAISSTDDYDKQAPIDSAYSGLTDRTAGPSTSLSLLLERVFYHGLSAAGAALLL</sequence>
<reference evidence="1" key="1">
    <citation type="submission" date="2012-11" db="EMBL/GenBank/DDBJ databases">
        <title>Permanent draft genomes of Rhodopirellula europaea strain SH398 and 6C.</title>
        <authorList>
            <person name="Richter M."/>
            <person name="Richter-Heitmann T."/>
            <person name="Frank C."/>
            <person name="Harder J."/>
            <person name="Glockner F.O."/>
        </authorList>
    </citation>
    <scope>NUCLEOTIDE SEQUENCE</scope>
    <source>
        <strain evidence="1">6C</strain>
    </source>
</reference>
<gene>
    <name evidence="1" type="ORF">RE6C_00648</name>
</gene>
<evidence type="ECO:0000313" key="1">
    <source>
        <dbReference type="EMBL" id="EMB18654.1"/>
    </source>
</evidence>
<organism evidence="1 2">
    <name type="scientific">Rhodopirellula europaea 6C</name>
    <dbReference type="NCBI Taxonomy" id="1263867"/>
    <lineage>
        <taxon>Bacteria</taxon>
        <taxon>Pseudomonadati</taxon>
        <taxon>Planctomycetota</taxon>
        <taxon>Planctomycetia</taxon>
        <taxon>Pirellulales</taxon>
        <taxon>Pirellulaceae</taxon>
        <taxon>Rhodopirellula</taxon>
    </lineage>
</organism>
<dbReference type="Proteomes" id="UP000011529">
    <property type="component" value="Unassembled WGS sequence"/>
</dbReference>
<accession>M2B912</accession>
<comment type="caution">
    <text evidence="1">The sequence shown here is derived from an EMBL/GenBank/DDBJ whole genome shotgun (WGS) entry which is preliminary data.</text>
</comment>
<dbReference type="PATRIC" id="fig|1263867.3.peg.697"/>
<name>M2B912_9BACT</name>
<keyword evidence="2" id="KW-1185">Reference proteome</keyword>
<evidence type="ECO:0000313" key="2">
    <source>
        <dbReference type="Proteomes" id="UP000011529"/>
    </source>
</evidence>
<dbReference type="AlphaFoldDB" id="M2B912"/>
<dbReference type="EMBL" id="ANMO01000030">
    <property type="protein sequence ID" value="EMB18654.1"/>
    <property type="molecule type" value="Genomic_DNA"/>
</dbReference>
<reference evidence="1" key="2">
    <citation type="journal article" date="2013" name="Mar. Genomics">
        <title>Expression of sulfatases in Rhodopirellula baltica and the diversity of sulfatases in the genus Rhodopirellula.</title>
        <authorList>
            <person name="Wegner C.E."/>
            <person name="Richter-Heitmann T."/>
            <person name="Klindworth A."/>
            <person name="Klockow C."/>
            <person name="Richter M."/>
            <person name="Achstetter T."/>
            <person name="Glockner F.O."/>
            <person name="Harder J."/>
        </authorList>
    </citation>
    <scope>NUCLEOTIDE SEQUENCE [LARGE SCALE GENOMIC DNA]</scope>
    <source>
        <strain evidence="1">6C</strain>
    </source>
</reference>